<accession>K2AYD5</accession>
<reference evidence="1" key="1">
    <citation type="journal article" date="2012" name="Science">
        <title>Fermentation, hydrogen, and sulfur metabolism in multiple uncultivated bacterial phyla.</title>
        <authorList>
            <person name="Wrighton K.C."/>
            <person name="Thomas B.C."/>
            <person name="Sharon I."/>
            <person name="Miller C.S."/>
            <person name="Castelle C.J."/>
            <person name="VerBerkmoes N.C."/>
            <person name="Wilkins M.J."/>
            <person name="Hettich R.L."/>
            <person name="Lipton M.S."/>
            <person name="Williams K.H."/>
            <person name="Long P.E."/>
            <person name="Banfield J.F."/>
        </authorList>
    </citation>
    <scope>NUCLEOTIDE SEQUENCE [LARGE SCALE GENOMIC DNA]</scope>
</reference>
<evidence type="ECO:0000313" key="1">
    <source>
        <dbReference type="EMBL" id="EKD66776.1"/>
    </source>
</evidence>
<dbReference type="EMBL" id="AMFJ01021595">
    <property type="protein sequence ID" value="EKD66776.1"/>
    <property type="molecule type" value="Genomic_DNA"/>
</dbReference>
<organism evidence="1">
    <name type="scientific">uncultured bacterium</name>
    <name type="common">gcode 4</name>
    <dbReference type="NCBI Taxonomy" id="1234023"/>
    <lineage>
        <taxon>Bacteria</taxon>
        <taxon>environmental samples</taxon>
    </lineage>
</organism>
<feature type="non-terminal residue" evidence="1">
    <location>
        <position position="39"/>
    </location>
</feature>
<dbReference type="AlphaFoldDB" id="K2AYD5"/>
<protein>
    <submittedName>
        <fullName evidence="1">Uncharacterized protein</fullName>
    </submittedName>
</protein>
<gene>
    <name evidence="1" type="ORF">ACD_49C00009G0001</name>
</gene>
<proteinExistence type="predicted"/>
<comment type="caution">
    <text evidence="1">The sequence shown here is derived from an EMBL/GenBank/DDBJ whole genome shotgun (WGS) entry which is preliminary data.</text>
</comment>
<sequence>MNTTSEPSKDNMNLDLVDQSGTHVEYKQIANTMNIVNNS</sequence>
<name>K2AYD5_9BACT</name>